<evidence type="ECO:0000259" key="3">
    <source>
        <dbReference type="PROSITE" id="PS50157"/>
    </source>
</evidence>
<dbReference type="PANTHER" id="PTHR38166:SF1">
    <property type="entry name" value="C2H2-TYPE DOMAIN-CONTAINING PROTEIN"/>
    <property type="match status" value="1"/>
</dbReference>
<organism evidence="4 5">
    <name type="scientific">Fusarium solani</name>
    <name type="common">Filamentous fungus</name>
    <dbReference type="NCBI Taxonomy" id="169388"/>
    <lineage>
        <taxon>Eukaryota</taxon>
        <taxon>Fungi</taxon>
        <taxon>Dikarya</taxon>
        <taxon>Ascomycota</taxon>
        <taxon>Pezizomycotina</taxon>
        <taxon>Sordariomycetes</taxon>
        <taxon>Hypocreomycetidae</taxon>
        <taxon>Hypocreales</taxon>
        <taxon>Nectriaceae</taxon>
        <taxon>Fusarium</taxon>
        <taxon>Fusarium solani species complex</taxon>
    </lineage>
</organism>
<sequence length="689" mass="77159">MKKFRSPSIEPLSWSETVVTTDSGIDVQESVRDHVPEVIDYTPEITPSSGRYSCPYRKRNPGTFNPCDFPKCALGSFDTISEVKQHVIRNHQSKDFPFQCRVCTSRFRKRKDLDNHFNAQPCRKPLTINDHENGINNAMLAILKERRQGSRVQTWEDLWNVIFPDSDPMAPVFIPPRLAREQTDSSTQTSPGDPDQSATISESRLLPSLHLQQEIPDSQARPIVHSKTTMPRTNTSLQQVGLARVHIEILSLSEQHPHWGYDETGSLDGFDSETDSEGSDDDACSPEAQDSDGSPEGASTGTPSTVENASQEQTFVSATGPPGPSRKRNRATEGGGDDNDNEPPEKKRRRQPRDVDPSRRRFACPYQVSGLSDNCFWPSRRNTTGGCDTITRLREHLNRRHMKSYRCERCWKQFDARHKALAHPKSNCVRKEMPIYEQFMTPQQEKEIENCSGTTEGTWWKLFHILIPGMARVDERDWFQLQNPLFPYYFHLGSSLIVPSVHLINPSFQNTDSQSSNQTNEVESALTPLGLQPDSFAGLGSTSMTSQSFTTPIYGPATRQSSSNPSFEDLDQATMALQSSQQSVESDSTAASDRVNMSSTPASSLNVTPSPALDTSQMQRNYERQKIRAEQVEAENGELQATISASREQVRDAAGLLDGVLGMGNLDSEVYERVSRAAEILLSVTRRLR</sequence>
<dbReference type="AlphaFoldDB" id="A0A9P9GE63"/>
<keyword evidence="1" id="KW-0479">Metal-binding</keyword>
<comment type="caution">
    <text evidence="4">The sequence shown here is derived from an EMBL/GenBank/DDBJ whole genome shotgun (WGS) entry which is preliminary data.</text>
</comment>
<feature type="region of interest" description="Disordered" evidence="2">
    <location>
        <begin position="180"/>
        <end position="199"/>
    </location>
</feature>
<dbReference type="EMBL" id="JAGTJS010000023">
    <property type="protein sequence ID" value="KAH7237261.1"/>
    <property type="molecule type" value="Genomic_DNA"/>
</dbReference>
<dbReference type="InterPro" id="IPR013087">
    <property type="entry name" value="Znf_C2H2_type"/>
</dbReference>
<feature type="compositionally biased region" description="Polar residues" evidence="2">
    <location>
        <begin position="297"/>
        <end position="317"/>
    </location>
</feature>
<keyword evidence="1" id="KW-0862">Zinc</keyword>
<keyword evidence="1" id="KW-0863">Zinc-finger</keyword>
<feature type="compositionally biased region" description="Polar residues" evidence="2">
    <location>
        <begin position="575"/>
        <end position="620"/>
    </location>
</feature>
<dbReference type="Gene3D" id="3.30.160.60">
    <property type="entry name" value="Classic Zinc Finger"/>
    <property type="match status" value="1"/>
</dbReference>
<feature type="compositionally biased region" description="Polar residues" evidence="2">
    <location>
        <begin position="184"/>
        <end position="199"/>
    </location>
</feature>
<feature type="compositionally biased region" description="Polar residues" evidence="2">
    <location>
        <begin position="540"/>
        <end position="551"/>
    </location>
</feature>
<evidence type="ECO:0000256" key="1">
    <source>
        <dbReference type="PROSITE-ProRule" id="PRU00042"/>
    </source>
</evidence>
<evidence type="ECO:0000313" key="5">
    <source>
        <dbReference type="Proteomes" id="UP000736672"/>
    </source>
</evidence>
<feature type="region of interest" description="Disordered" evidence="2">
    <location>
        <begin position="213"/>
        <end position="237"/>
    </location>
</feature>
<accession>A0A9P9GE63</accession>
<feature type="region of interest" description="Disordered" evidence="2">
    <location>
        <begin position="257"/>
        <end position="361"/>
    </location>
</feature>
<feature type="compositionally biased region" description="Acidic residues" evidence="2">
    <location>
        <begin position="270"/>
        <end position="284"/>
    </location>
</feature>
<evidence type="ECO:0000313" key="4">
    <source>
        <dbReference type="EMBL" id="KAH7237261.1"/>
    </source>
</evidence>
<dbReference type="GO" id="GO:0008270">
    <property type="term" value="F:zinc ion binding"/>
    <property type="evidence" value="ECO:0007669"/>
    <property type="project" value="UniProtKB-KW"/>
</dbReference>
<dbReference type="PANTHER" id="PTHR38166">
    <property type="entry name" value="C2H2-TYPE DOMAIN-CONTAINING PROTEIN-RELATED"/>
    <property type="match status" value="1"/>
</dbReference>
<proteinExistence type="predicted"/>
<feature type="compositionally biased region" description="Polar residues" evidence="2">
    <location>
        <begin position="226"/>
        <end position="237"/>
    </location>
</feature>
<reference evidence="4" key="1">
    <citation type="journal article" date="2021" name="Nat. Commun.">
        <title>Genetic determinants of endophytism in the Arabidopsis root mycobiome.</title>
        <authorList>
            <person name="Mesny F."/>
            <person name="Miyauchi S."/>
            <person name="Thiergart T."/>
            <person name="Pickel B."/>
            <person name="Atanasova L."/>
            <person name="Karlsson M."/>
            <person name="Huettel B."/>
            <person name="Barry K.W."/>
            <person name="Haridas S."/>
            <person name="Chen C."/>
            <person name="Bauer D."/>
            <person name="Andreopoulos W."/>
            <person name="Pangilinan J."/>
            <person name="LaButti K."/>
            <person name="Riley R."/>
            <person name="Lipzen A."/>
            <person name="Clum A."/>
            <person name="Drula E."/>
            <person name="Henrissat B."/>
            <person name="Kohler A."/>
            <person name="Grigoriev I.V."/>
            <person name="Martin F.M."/>
            <person name="Hacquard S."/>
        </authorList>
    </citation>
    <scope>NUCLEOTIDE SEQUENCE</scope>
    <source>
        <strain evidence="4">FSSC 5 MPI-SDFR-AT-0091</strain>
    </source>
</reference>
<evidence type="ECO:0000256" key="2">
    <source>
        <dbReference type="SAM" id="MobiDB-lite"/>
    </source>
</evidence>
<feature type="region of interest" description="Disordered" evidence="2">
    <location>
        <begin position="530"/>
        <end position="622"/>
    </location>
</feature>
<keyword evidence="5" id="KW-1185">Reference proteome</keyword>
<name>A0A9P9GE63_FUSSL</name>
<dbReference type="Proteomes" id="UP000736672">
    <property type="component" value="Unassembled WGS sequence"/>
</dbReference>
<feature type="domain" description="C2H2-type" evidence="3">
    <location>
        <begin position="98"/>
        <end position="125"/>
    </location>
</feature>
<dbReference type="PROSITE" id="PS50157">
    <property type="entry name" value="ZINC_FINGER_C2H2_2"/>
    <property type="match status" value="1"/>
</dbReference>
<dbReference type="OrthoDB" id="5100807at2759"/>
<protein>
    <recommendedName>
        <fullName evidence="3">C2H2-type domain-containing protein</fullName>
    </recommendedName>
</protein>
<gene>
    <name evidence="4" type="ORF">B0J15DRAFT_453703</name>
</gene>